<evidence type="ECO:0000313" key="2">
    <source>
        <dbReference type="EMBL" id="KAJ1214552.1"/>
    </source>
</evidence>
<proteinExistence type="predicted"/>
<dbReference type="AlphaFoldDB" id="A0AAV7WKG3"/>
<organism evidence="2 3">
    <name type="scientific">Pleurodeles waltl</name>
    <name type="common">Iberian ribbed newt</name>
    <dbReference type="NCBI Taxonomy" id="8319"/>
    <lineage>
        <taxon>Eukaryota</taxon>
        <taxon>Metazoa</taxon>
        <taxon>Chordata</taxon>
        <taxon>Craniata</taxon>
        <taxon>Vertebrata</taxon>
        <taxon>Euteleostomi</taxon>
        <taxon>Amphibia</taxon>
        <taxon>Batrachia</taxon>
        <taxon>Caudata</taxon>
        <taxon>Salamandroidea</taxon>
        <taxon>Salamandridae</taxon>
        <taxon>Pleurodelinae</taxon>
        <taxon>Pleurodeles</taxon>
    </lineage>
</organism>
<gene>
    <name evidence="2" type="ORF">NDU88_002170</name>
</gene>
<protein>
    <submittedName>
        <fullName evidence="2">Uncharacterized protein</fullName>
    </submittedName>
</protein>
<accession>A0AAV7WKG3</accession>
<feature type="region of interest" description="Disordered" evidence="1">
    <location>
        <begin position="1"/>
        <end position="90"/>
    </location>
</feature>
<feature type="compositionally biased region" description="Basic and acidic residues" evidence="1">
    <location>
        <begin position="1"/>
        <end position="16"/>
    </location>
</feature>
<keyword evidence="3" id="KW-1185">Reference proteome</keyword>
<feature type="compositionally biased region" description="Basic and acidic residues" evidence="1">
    <location>
        <begin position="62"/>
        <end position="71"/>
    </location>
</feature>
<name>A0AAV7WKG3_PLEWA</name>
<dbReference type="Proteomes" id="UP001066276">
    <property type="component" value="Chromosome 1_1"/>
</dbReference>
<dbReference type="EMBL" id="JANPWB010000001">
    <property type="protein sequence ID" value="KAJ1214552.1"/>
    <property type="molecule type" value="Genomic_DNA"/>
</dbReference>
<evidence type="ECO:0000256" key="1">
    <source>
        <dbReference type="SAM" id="MobiDB-lite"/>
    </source>
</evidence>
<comment type="caution">
    <text evidence="2">The sequence shown here is derived from an EMBL/GenBank/DDBJ whole genome shotgun (WGS) entry which is preliminary data.</text>
</comment>
<reference evidence="2" key="1">
    <citation type="journal article" date="2022" name="bioRxiv">
        <title>Sequencing and chromosome-scale assembly of the giantPleurodeles waltlgenome.</title>
        <authorList>
            <person name="Brown T."/>
            <person name="Elewa A."/>
            <person name="Iarovenko S."/>
            <person name="Subramanian E."/>
            <person name="Araus A.J."/>
            <person name="Petzold A."/>
            <person name="Susuki M."/>
            <person name="Suzuki K.-i.T."/>
            <person name="Hayashi T."/>
            <person name="Toyoda A."/>
            <person name="Oliveira C."/>
            <person name="Osipova E."/>
            <person name="Leigh N.D."/>
            <person name="Simon A."/>
            <person name="Yun M.H."/>
        </authorList>
    </citation>
    <scope>NUCLEOTIDE SEQUENCE</scope>
    <source>
        <strain evidence="2">20211129_DDA</strain>
        <tissue evidence="2">Liver</tissue>
    </source>
</reference>
<evidence type="ECO:0000313" key="3">
    <source>
        <dbReference type="Proteomes" id="UP001066276"/>
    </source>
</evidence>
<sequence>MAAGRTTDEDRCDRPVRPRWRKPRQGSSEVRGFGPDGDSFPLPAPLSGESGAGGGNLSARAGGERRGEAGRPLKQMGFKTGGPPRDTEGWLCMGPEREAAEMRSTQRSEDTDTELTKWTMVPDQIGGGTTATDSGLWAPEHADSVGGVRISVNVG</sequence>